<dbReference type="Proteomes" id="UP001408789">
    <property type="component" value="Unassembled WGS sequence"/>
</dbReference>
<comment type="caution">
    <text evidence="3">The sequence shown here is derived from an EMBL/GenBank/DDBJ whole genome shotgun (WGS) entry which is preliminary data.</text>
</comment>
<reference evidence="3 4" key="1">
    <citation type="submission" date="2024-04" db="EMBL/GenBank/DDBJ databases">
        <title>The reference genome of an endangered Asteraceae, Deinandra increscens subsp. villosa, native to the Central Coast of California.</title>
        <authorList>
            <person name="Guilliams M."/>
            <person name="Hasenstab-Lehman K."/>
            <person name="Meyer R."/>
            <person name="Mcevoy S."/>
        </authorList>
    </citation>
    <scope>NUCLEOTIDE SEQUENCE [LARGE SCALE GENOMIC DNA]</scope>
    <source>
        <tissue evidence="3">Leaf</tissue>
    </source>
</reference>
<sequence>MAGEDDPKSTGGNSSNTIDPSSPYYLHPSDLPRQQHVNEVLTDGNYANWAQEMSNFFFAKNKMDFVDGTIKKPEATSPEYKRWMRCDAMIKGWLSTAMEKNIRDSVKYAATSAEIWSDLQERFGKESAPRAFELKQKIAITRQDGSNVSTYYTRLRALWDEAQSNQSFPRCSCNKCTCDLGKKIVEHLEKERLYEFLMGLDNDFNVIKTQILATKPTPSLGEAYHMVAEDERQRAISNESRAAPEPAAFKAFQRRENNSNQWKEKGPKQGKDGKESDHCTFCGRDGHKREGCFKLVGYPDWWPGKKGDKVRPKAARVEIGTSPIPGLSDEHYQKFMNFFSSSDNNNETKPVANMVGVTHEELDWCG</sequence>
<feature type="domain" description="Retrotransposon Copia-like N-terminal" evidence="2">
    <location>
        <begin position="27"/>
        <end position="74"/>
    </location>
</feature>
<accession>A0AAP0CY39</accession>
<evidence type="ECO:0000256" key="1">
    <source>
        <dbReference type="SAM" id="MobiDB-lite"/>
    </source>
</evidence>
<proteinExistence type="predicted"/>
<feature type="region of interest" description="Disordered" evidence="1">
    <location>
        <begin position="1"/>
        <end position="29"/>
    </location>
</feature>
<dbReference type="PANTHER" id="PTHR37610">
    <property type="entry name" value="CCHC-TYPE DOMAIN-CONTAINING PROTEIN"/>
    <property type="match status" value="1"/>
</dbReference>
<evidence type="ECO:0000313" key="4">
    <source>
        <dbReference type="Proteomes" id="UP001408789"/>
    </source>
</evidence>
<feature type="compositionally biased region" description="Basic and acidic residues" evidence="1">
    <location>
        <begin position="253"/>
        <end position="277"/>
    </location>
</feature>
<name>A0AAP0CY39_9ASTR</name>
<dbReference type="EMBL" id="JBCNJP010000019">
    <property type="protein sequence ID" value="KAK9061389.1"/>
    <property type="molecule type" value="Genomic_DNA"/>
</dbReference>
<organism evidence="3 4">
    <name type="scientific">Deinandra increscens subsp. villosa</name>
    <dbReference type="NCBI Taxonomy" id="3103831"/>
    <lineage>
        <taxon>Eukaryota</taxon>
        <taxon>Viridiplantae</taxon>
        <taxon>Streptophyta</taxon>
        <taxon>Embryophyta</taxon>
        <taxon>Tracheophyta</taxon>
        <taxon>Spermatophyta</taxon>
        <taxon>Magnoliopsida</taxon>
        <taxon>eudicotyledons</taxon>
        <taxon>Gunneridae</taxon>
        <taxon>Pentapetalae</taxon>
        <taxon>asterids</taxon>
        <taxon>campanulids</taxon>
        <taxon>Asterales</taxon>
        <taxon>Asteraceae</taxon>
        <taxon>Asteroideae</taxon>
        <taxon>Heliantheae alliance</taxon>
        <taxon>Madieae</taxon>
        <taxon>Madiinae</taxon>
        <taxon>Deinandra</taxon>
    </lineage>
</organism>
<dbReference type="AlphaFoldDB" id="A0AAP0CY39"/>
<protein>
    <recommendedName>
        <fullName evidence="2">Retrotransposon Copia-like N-terminal domain-containing protein</fullName>
    </recommendedName>
</protein>
<feature type="region of interest" description="Disordered" evidence="1">
    <location>
        <begin position="250"/>
        <end position="277"/>
    </location>
</feature>
<evidence type="ECO:0000259" key="2">
    <source>
        <dbReference type="Pfam" id="PF14244"/>
    </source>
</evidence>
<keyword evidence="4" id="KW-1185">Reference proteome</keyword>
<feature type="compositionally biased region" description="Polar residues" evidence="1">
    <location>
        <begin position="10"/>
        <end position="20"/>
    </location>
</feature>
<dbReference type="PANTHER" id="PTHR37610:SF98">
    <property type="entry name" value="TRANSCRIPTION FACTOR INTERACTOR AND REGULATOR CCHC(ZN) FAMILY"/>
    <property type="match status" value="1"/>
</dbReference>
<evidence type="ECO:0000313" key="3">
    <source>
        <dbReference type="EMBL" id="KAK9061389.1"/>
    </source>
</evidence>
<dbReference type="Pfam" id="PF14244">
    <property type="entry name" value="Retrotran_gag_3"/>
    <property type="match status" value="1"/>
</dbReference>
<gene>
    <name evidence="3" type="ORF">SSX86_018570</name>
</gene>
<dbReference type="InterPro" id="IPR029472">
    <property type="entry name" value="Copia-like_N"/>
</dbReference>